<dbReference type="RefSeq" id="WP_034705691.1">
    <property type="nucleotide sequence ID" value="NZ_JPRO01000012.1"/>
</dbReference>
<proteinExistence type="predicted"/>
<dbReference type="Proteomes" id="UP000028703">
    <property type="component" value="Unassembled WGS sequence"/>
</dbReference>
<dbReference type="EMBL" id="JPRO01000012">
    <property type="protein sequence ID" value="KFF02279.1"/>
    <property type="molecule type" value="Genomic_DNA"/>
</dbReference>
<accession>A0A085ZCW5</accession>
<dbReference type="OrthoDB" id="1259378at2"/>
<sequence>MKKKIIFRLAFLTAATFSLHSCRTEDELNHNPQETVNRFQVFTSRNGEPVNYPLGYKILLERYDSIYSTAHTRKALLKNNILEKSVSEEYVEFNIRSQELMMKNGNERWILYPVAKGKEVIGIEVGILKNKETELEFWRIFLQQKDIGRAGYE</sequence>
<gene>
    <name evidence="1" type="ORF">IX38_13715</name>
</gene>
<protein>
    <submittedName>
        <fullName evidence="1">Uncharacterized protein</fullName>
    </submittedName>
</protein>
<evidence type="ECO:0000313" key="2">
    <source>
        <dbReference type="Proteomes" id="UP000028703"/>
    </source>
</evidence>
<dbReference type="STRING" id="421531.IX38_13715"/>
<dbReference type="AlphaFoldDB" id="A0A085ZCW5"/>
<reference evidence="1 2" key="1">
    <citation type="submission" date="2014-07" db="EMBL/GenBank/DDBJ databases">
        <title>Genome of Chryseobacterium luteum DSM 18605.</title>
        <authorList>
            <person name="Stropko S.J."/>
            <person name="Pipes S.E."/>
            <person name="Newman J.D."/>
        </authorList>
    </citation>
    <scope>NUCLEOTIDE SEQUENCE [LARGE SCALE GENOMIC DNA]</scope>
    <source>
        <strain evidence="1 2">DSM 18605</strain>
    </source>
</reference>
<evidence type="ECO:0000313" key="1">
    <source>
        <dbReference type="EMBL" id="KFF02279.1"/>
    </source>
</evidence>
<name>A0A085ZCW5_9FLAO</name>
<comment type="caution">
    <text evidence="1">The sequence shown here is derived from an EMBL/GenBank/DDBJ whole genome shotgun (WGS) entry which is preliminary data.</text>
</comment>
<organism evidence="1 2">
    <name type="scientific">Chryseobacterium luteum</name>
    <dbReference type="NCBI Taxonomy" id="421531"/>
    <lineage>
        <taxon>Bacteria</taxon>
        <taxon>Pseudomonadati</taxon>
        <taxon>Bacteroidota</taxon>
        <taxon>Flavobacteriia</taxon>
        <taxon>Flavobacteriales</taxon>
        <taxon>Weeksellaceae</taxon>
        <taxon>Chryseobacterium group</taxon>
        <taxon>Chryseobacterium</taxon>
    </lineage>
</organism>
<keyword evidence="2" id="KW-1185">Reference proteome</keyword>